<proteinExistence type="predicted"/>
<gene>
    <name evidence="1" type="ORF">IPV69_05905</name>
</gene>
<dbReference type="AlphaFoldDB" id="A0A7M2WZR5"/>
<dbReference type="EMBL" id="CP063458">
    <property type="protein sequence ID" value="QOV90893.1"/>
    <property type="molecule type" value="Genomic_DNA"/>
</dbReference>
<name>A0A7M2WZR5_9BACT</name>
<dbReference type="KEGG" id="hbs:IPV69_05905"/>
<dbReference type="Proteomes" id="UP000593765">
    <property type="component" value="Chromosome"/>
</dbReference>
<reference evidence="1 2" key="1">
    <citation type="submission" date="2020-10" db="EMBL/GenBank/DDBJ databases">
        <title>Wide distribution of Phycisphaera-like planctomycetes from WD2101 soil group in peatlands and genome analysis of the first cultivated representative.</title>
        <authorList>
            <person name="Dedysh S.N."/>
            <person name="Beletsky A.V."/>
            <person name="Ivanova A."/>
            <person name="Kulichevskaya I.S."/>
            <person name="Suzina N.E."/>
            <person name="Philippov D.A."/>
            <person name="Rakitin A.L."/>
            <person name="Mardanov A.V."/>
            <person name="Ravin N.V."/>
        </authorList>
    </citation>
    <scope>NUCLEOTIDE SEQUENCE [LARGE SCALE GENOMIC DNA]</scope>
    <source>
        <strain evidence="1 2">M1803</strain>
    </source>
</reference>
<dbReference type="RefSeq" id="WP_206293997.1">
    <property type="nucleotide sequence ID" value="NZ_CP063458.1"/>
</dbReference>
<accession>A0A7M2WZR5</accession>
<keyword evidence="2" id="KW-1185">Reference proteome</keyword>
<sequence>MQLNSTQIAALDKDNRQFNLLTGTLFSDFVQDMLDGLEAGTVGSTANGYDLNAVAPADTWCAQNADTTTGLTLGYRAGKVRFGNTLVSVSAGTIALSSSTTNYVEVDSAGTVSKNTSAFTATRIPLFTVVTGGSTITTVTPAVYARFGLSTGSITGTLASTAMQTKSLVIPLGTIATSAGSTKFCIPVPSVGSAAQISRVSFVNAADLATSDTNYATFGLVNKGAAGTGTQAIVNIATAANSTKVTGGALLADYVARDLTLATLSIGTERDVATGDTLEFTITVAGTLGNTLPQSSLLVEFKIVE</sequence>
<evidence type="ECO:0000313" key="1">
    <source>
        <dbReference type="EMBL" id="QOV90893.1"/>
    </source>
</evidence>
<evidence type="ECO:0000313" key="2">
    <source>
        <dbReference type="Proteomes" id="UP000593765"/>
    </source>
</evidence>
<organism evidence="1 2">
    <name type="scientific">Humisphaera borealis</name>
    <dbReference type="NCBI Taxonomy" id="2807512"/>
    <lineage>
        <taxon>Bacteria</taxon>
        <taxon>Pseudomonadati</taxon>
        <taxon>Planctomycetota</taxon>
        <taxon>Phycisphaerae</taxon>
        <taxon>Tepidisphaerales</taxon>
        <taxon>Tepidisphaeraceae</taxon>
        <taxon>Humisphaera</taxon>
    </lineage>
</organism>
<protein>
    <submittedName>
        <fullName evidence="1">Uncharacterized protein</fullName>
    </submittedName>
</protein>